<evidence type="ECO:0000313" key="2">
    <source>
        <dbReference type="EMBL" id="RPA79946.1"/>
    </source>
</evidence>
<dbReference type="AlphaFoldDB" id="A0A3N4I3H6"/>
<reference evidence="2 3" key="1">
    <citation type="journal article" date="2018" name="Nat. Ecol. Evol.">
        <title>Pezizomycetes genomes reveal the molecular basis of ectomycorrhizal truffle lifestyle.</title>
        <authorList>
            <person name="Murat C."/>
            <person name="Payen T."/>
            <person name="Noel B."/>
            <person name="Kuo A."/>
            <person name="Morin E."/>
            <person name="Chen J."/>
            <person name="Kohler A."/>
            <person name="Krizsan K."/>
            <person name="Balestrini R."/>
            <person name="Da Silva C."/>
            <person name="Montanini B."/>
            <person name="Hainaut M."/>
            <person name="Levati E."/>
            <person name="Barry K.W."/>
            <person name="Belfiori B."/>
            <person name="Cichocki N."/>
            <person name="Clum A."/>
            <person name="Dockter R.B."/>
            <person name="Fauchery L."/>
            <person name="Guy J."/>
            <person name="Iotti M."/>
            <person name="Le Tacon F."/>
            <person name="Lindquist E.A."/>
            <person name="Lipzen A."/>
            <person name="Malagnac F."/>
            <person name="Mello A."/>
            <person name="Molinier V."/>
            <person name="Miyauchi S."/>
            <person name="Poulain J."/>
            <person name="Riccioni C."/>
            <person name="Rubini A."/>
            <person name="Sitrit Y."/>
            <person name="Splivallo R."/>
            <person name="Traeger S."/>
            <person name="Wang M."/>
            <person name="Zifcakova L."/>
            <person name="Wipf D."/>
            <person name="Zambonelli A."/>
            <person name="Paolocci F."/>
            <person name="Nowrousian M."/>
            <person name="Ottonello S."/>
            <person name="Baldrian P."/>
            <person name="Spatafora J.W."/>
            <person name="Henrissat B."/>
            <person name="Nagy L.G."/>
            <person name="Aury J.M."/>
            <person name="Wincker P."/>
            <person name="Grigoriev I.V."/>
            <person name="Bonfante P."/>
            <person name="Martin F.M."/>
        </authorList>
    </citation>
    <scope>NUCLEOTIDE SEQUENCE [LARGE SCALE GENOMIC DNA]</scope>
    <source>
        <strain evidence="2 3">RN42</strain>
    </source>
</reference>
<feature type="compositionally biased region" description="Acidic residues" evidence="1">
    <location>
        <begin position="108"/>
        <end position="117"/>
    </location>
</feature>
<accession>A0A3N4I3H6</accession>
<dbReference type="EMBL" id="ML119693">
    <property type="protein sequence ID" value="RPA79946.1"/>
    <property type="molecule type" value="Genomic_DNA"/>
</dbReference>
<evidence type="ECO:0000256" key="1">
    <source>
        <dbReference type="SAM" id="MobiDB-lite"/>
    </source>
</evidence>
<evidence type="ECO:0000313" key="3">
    <source>
        <dbReference type="Proteomes" id="UP000275078"/>
    </source>
</evidence>
<name>A0A3N4I3H6_ASCIM</name>
<dbReference type="Proteomes" id="UP000275078">
    <property type="component" value="Unassembled WGS sequence"/>
</dbReference>
<sequence>MELNVTNHDDWLCPQHSVERPNLSDYDGQSDEEIRKEVLWRHGQGLWIQTSSEIYDKSDFTAHEELGLRPSKRKIKVAELLSDNVRSYYMELCIDEELEVTERSFDDSAGDDSEYDWPGDPVGPEAFGPGETWESFYGIT</sequence>
<protein>
    <submittedName>
        <fullName evidence="2">Uncharacterized protein</fullName>
    </submittedName>
</protein>
<keyword evidence="3" id="KW-1185">Reference proteome</keyword>
<proteinExistence type="predicted"/>
<feature type="region of interest" description="Disordered" evidence="1">
    <location>
        <begin position="104"/>
        <end position="130"/>
    </location>
</feature>
<organism evidence="2 3">
    <name type="scientific">Ascobolus immersus RN42</name>
    <dbReference type="NCBI Taxonomy" id="1160509"/>
    <lineage>
        <taxon>Eukaryota</taxon>
        <taxon>Fungi</taxon>
        <taxon>Dikarya</taxon>
        <taxon>Ascomycota</taxon>
        <taxon>Pezizomycotina</taxon>
        <taxon>Pezizomycetes</taxon>
        <taxon>Pezizales</taxon>
        <taxon>Ascobolaceae</taxon>
        <taxon>Ascobolus</taxon>
    </lineage>
</organism>
<gene>
    <name evidence="2" type="ORF">BJ508DRAFT_132687</name>
</gene>